<sequence>MTSSDIKGRVWKKVRNWKGNLFSFGGKEVLIKAVALAIPTYTMSIFQLPSGLCLRWKVGDGSGVKVFEDPWIPRPSTFKPVSSCSMPGLRVLELINRDTHCWDLEKIDIVLIPLDKEAIISMHVSLTGGQNCLTWHFDKFGSFTVKSGVFIWRACVNAIPSLFNLWKRKIDAHCVCGSCVSGVESSVHALFWCSAAKKVWGLTRFDCFFDNFRDLSVLDALTGLLSRVGKDELTYVCVIVWSLWENHNTVINGGSPRNPPGFVIWAGELLSEYQSTLRAMHSCCLPSTSLVCLDWIPPPPTFLK</sequence>
<comment type="caution">
    <text evidence="2">The sequence shown here is derived from an EMBL/GenBank/DDBJ whole genome shotgun (WGS) entry which is preliminary data.</text>
</comment>
<feature type="domain" description="Reverse transcriptase zinc-binding" evidence="1">
    <location>
        <begin position="143"/>
        <end position="200"/>
    </location>
</feature>
<dbReference type="Proteomes" id="UP001281410">
    <property type="component" value="Unassembled WGS sequence"/>
</dbReference>
<gene>
    <name evidence="2" type="ORF">Dsin_018692</name>
</gene>
<dbReference type="Pfam" id="PF13966">
    <property type="entry name" value="zf-RVT"/>
    <property type="match status" value="1"/>
</dbReference>
<evidence type="ECO:0000313" key="2">
    <source>
        <dbReference type="EMBL" id="KAK3204646.1"/>
    </source>
</evidence>
<name>A0AAE0A7B8_9ROSI</name>
<reference evidence="2" key="1">
    <citation type="journal article" date="2023" name="Plant J.">
        <title>Genome sequences and population genomics provide insights into the demographic history, inbreeding, and mutation load of two 'living fossil' tree species of Dipteronia.</title>
        <authorList>
            <person name="Feng Y."/>
            <person name="Comes H.P."/>
            <person name="Chen J."/>
            <person name="Zhu S."/>
            <person name="Lu R."/>
            <person name="Zhang X."/>
            <person name="Li P."/>
            <person name="Qiu J."/>
            <person name="Olsen K.M."/>
            <person name="Qiu Y."/>
        </authorList>
    </citation>
    <scope>NUCLEOTIDE SEQUENCE</scope>
    <source>
        <strain evidence="2">NBL</strain>
    </source>
</reference>
<dbReference type="PANTHER" id="PTHR33116">
    <property type="entry name" value="REVERSE TRANSCRIPTASE ZINC-BINDING DOMAIN-CONTAINING PROTEIN-RELATED-RELATED"/>
    <property type="match status" value="1"/>
</dbReference>
<evidence type="ECO:0000259" key="1">
    <source>
        <dbReference type="Pfam" id="PF13966"/>
    </source>
</evidence>
<keyword evidence="3" id="KW-1185">Reference proteome</keyword>
<organism evidence="2 3">
    <name type="scientific">Dipteronia sinensis</name>
    <dbReference type="NCBI Taxonomy" id="43782"/>
    <lineage>
        <taxon>Eukaryota</taxon>
        <taxon>Viridiplantae</taxon>
        <taxon>Streptophyta</taxon>
        <taxon>Embryophyta</taxon>
        <taxon>Tracheophyta</taxon>
        <taxon>Spermatophyta</taxon>
        <taxon>Magnoliopsida</taxon>
        <taxon>eudicotyledons</taxon>
        <taxon>Gunneridae</taxon>
        <taxon>Pentapetalae</taxon>
        <taxon>rosids</taxon>
        <taxon>malvids</taxon>
        <taxon>Sapindales</taxon>
        <taxon>Sapindaceae</taxon>
        <taxon>Hippocastanoideae</taxon>
        <taxon>Acereae</taxon>
        <taxon>Dipteronia</taxon>
    </lineage>
</organism>
<dbReference type="EMBL" id="JANJYJ010000006">
    <property type="protein sequence ID" value="KAK3204646.1"/>
    <property type="molecule type" value="Genomic_DNA"/>
</dbReference>
<proteinExistence type="predicted"/>
<dbReference type="AlphaFoldDB" id="A0AAE0A7B8"/>
<evidence type="ECO:0000313" key="3">
    <source>
        <dbReference type="Proteomes" id="UP001281410"/>
    </source>
</evidence>
<dbReference type="PANTHER" id="PTHR33116:SF86">
    <property type="entry name" value="REVERSE TRANSCRIPTASE DOMAIN-CONTAINING PROTEIN"/>
    <property type="match status" value="1"/>
</dbReference>
<accession>A0AAE0A7B8</accession>
<dbReference type="InterPro" id="IPR026960">
    <property type="entry name" value="RVT-Znf"/>
</dbReference>
<protein>
    <recommendedName>
        <fullName evidence="1">Reverse transcriptase zinc-binding domain-containing protein</fullName>
    </recommendedName>
</protein>